<proteinExistence type="predicted"/>
<evidence type="ECO:0000259" key="1">
    <source>
        <dbReference type="Pfam" id="PF16363"/>
    </source>
</evidence>
<dbReference type="Gene3D" id="3.40.50.720">
    <property type="entry name" value="NAD(P)-binding Rossmann-like Domain"/>
    <property type="match status" value="1"/>
</dbReference>
<feature type="domain" description="NAD(P)-binding" evidence="1">
    <location>
        <begin position="5"/>
        <end position="324"/>
    </location>
</feature>
<dbReference type="Gene3D" id="3.90.25.10">
    <property type="entry name" value="UDP-galactose 4-epimerase, domain 1"/>
    <property type="match status" value="1"/>
</dbReference>
<dbReference type="EC" id="4.2.1.47" evidence="2"/>
<protein>
    <submittedName>
        <fullName evidence="2">GDP-mannose 4,6-dehydratase</fullName>
        <ecNumber evidence="2">4.2.1.47</ecNumber>
    </submittedName>
</protein>
<accession>A0AAU8K406</accession>
<dbReference type="InterPro" id="IPR036291">
    <property type="entry name" value="NAD(P)-bd_dom_sf"/>
</dbReference>
<organism evidence="2">
    <name type="scientific">Kitasatospora camelliae</name>
    <dbReference type="NCBI Taxonomy" id="3156397"/>
    <lineage>
        <taxon>Bacteria</taxon>
        <taxon>Bacillati</taxon>
        <taxon>Actinomycetota</taxon>
        <taxon>Actinomycetes</taxon>
        <taxon>Kitasatosporales</taxon>
        <taxon>Streptomycetaceae</taxon>
        <taxon>Kitasatospora</taxon>
    </lineage>
</organism>
<name>A0AAU8K406_9ACTN</name>
<dbReference type="PANTHER" id="PTHR43000">
    <property type="entry name" value="DTDP-D-GLUCOSE 4,6-DEHYDRATASE-RELATED"/>
    <property type="match status" value="1"/>
</dbReference>
<gene>
    <name evidence="2" type="ORF">ABWK59_30340</name>
</gene>
<dbReference type="KEGG" id="kcm:ABWK59_30340"/>
<reference evidence="2" key="1">
    <citation type="submission" date="2024-06" db="EMBL/GenBank/DDBJ databases">
        <title>The genome sequences of Kitasatospora sp. strain HUAS MG31.</title>
        <authorList>
            <person name="Mo P."/>
        </authorList>
    </citation>
    <scope>NUCLEOTIDE SEQUENCE</scope>
    <source>
        <strain evidence="2">HUAS MG31</strain>
    </source>
</reference>
<dbReference type="InterPro" id="IPR016040">
    <property type="entry name" value="NAD(P)-bd_dom"/>
</dbReference>
<dbReference type="GO" id="GO:0008446">
    <property type="term" value="F:GDP-mannose 4,6-dehydratase activity"/>
    <property type="evidence" value="ECO:0007669"/>
    <property type="project" value="UniProtKB-EC"/>
</dbReference>
<dbReference type="AlphaFoldDB" id="A0AAU8K406"/>
<evidence type="ECO:0000313" key="2">
    <source>
        <dbReference type="EMBL" id="XCM82908.1"/>
    </source>
</evidence>
<dbReference type="Pfam" id="PF16363">
    <property type="entry name" value="GDP_Man_Dehyd"/>
    <property type="match status" value="1"/>
</dbReference>
<sequence>MTRVLLTGAGGFVGSHVLRHLLVNTDWHIVCPVTFRHRGNGDRIASALVGNDAWHQRVDVVMCDLAAPISTTTAVRLGDIDYILNVASESHVDRSIEQPGPFIRNNVDLILNLLEYARLVRPRMFLQMSTDEVFGPASPDHDHHEWDTICPSNPYSASKAAQEAIAISYWRTYAVPLVITNTMNIIGEMQDAEKFVPRTMRALAAGKRPIVHVSPAGKPGSRFYLHARNLADAWLWLIRNAEVQTYADGHDRPTRYNVVGEREVDNVEMVGLIADAMGLGEPELDLVDFHSSRPGHDLRYALDGAKLAKAGWKPPLRFADSLRSTVQWTMDHPQWLETS</sequence>
<dbReference type="EMBL" id="CP159872">
    <property type="protein sequence ID" value="XCM82908.1"/>
    <property type="molecule type" value="Genomic_DNA"/>
</dbReference>
<keyword evidence="2" id="KW-0456">Lyase</keyword>
<dbReference type="RefSeq" id="WP_354643843.1">
    <property type="nucleotide sequence ID" value="NZ_CP159872.1"/>
</dbReference>
<dbReference type="SUPFAM" id="SSF51735">
    <property type="entry name" value="NAD(P)-binding Rossmann-fold domains"/>
    <property type="match status" value="1"/>
</dbReference>